<evidence type="ECO:0000259" key="10">
    <source>
        <dbReference type="Pfam" id="PF00697"/>
    </source>
</evidence>
<dbReference type="EMBL" id="FUZU01000004">
    <property type="protein sequence ID" value="SKC86701.1"/>
    <property type="molecule type" value="Genomic_DNA"/>
</dbReference>
<protein>
    <recommendedName>
        <fullName evidence="4 9">N-(5'-phosphoribosyl)anthranilate isomerase</fullName>
        <shortName evidence="9">PRAI</shortName>
        <ecNumber evidence="3 9">5.3.1.24</ecNumber>
    </recommendedName>
</protein>
<dbReference type="PANTHER" id="PTHR42894">
    <property type="entry name" value="N-(5'-PHOSPHORIBOSYL)ANTHRANILATE ISOMERASE"/>
    <property type="match status" value="1"/>
</dbReference>
<dbReference type="Proteomes" id="UP000190961">
    <property type="component" value="Unassembled WGS sequence"/>
</dbReference>
<dbReference type="InterPro" id="IPR013785">
    <property type="entry name" value="Aldolase_TIM"/>
</dbReference>
<dbReference type="Pfam" id="PF00697">
    <property type="entry name" value="PRAI"/>
    <property type="match status" value="1"/>
</dbReference>
<evidence type="ECO:0000256" key="1">
    <source>
        <dbReference type="ARBA" id="ARBA00001164"/>
    </source>
</evidence>
<dbReference type="EC" id="5.3.1.24" evidence="3 9"/>
<dbReference type="GO" id="GO:0004640">
    <property type="term" value="F:phosphoribosylanthranilate isomerase activity"/>
    <property type="evidence" value="ECO:0007669"/>
    <property type="project" value="UniProtKB-UniRule"/>
</dbReference>
<gene>
    <name evidence="9" type="primary">trpF</name>
    <name evidence="11" type="ORF">SAMN05660236_5226</name>
</gene>
<evidence type="ECO:0000256" key="3">
    <source>
        <dbReference type="ARBA" id="ARBA00012572"/>
    </source>
</evidence>
<dbReference type="HAMAP" id="MF_00135">
    <property type="entry name" value="PRAI"/>
    <property type="match status" value="1"/>
</dbReference>
<dbReference type="AlphaFoldDB" id="A0A1T5MEN2"/>
<keyword evidence="12" id="KW-1185">Reference proteome</keyword>
<evidence type="ECO:0000256" key="5">
    <source>
        <dbReference type="ARBA" id="ARBA00022605"/>
    </source>
</evidence>
<evidence type="ECO:0000256" key="6">
    <source>
        <dbReference type="ARBA" id="ARBA00022822"/>
    </source>
</evidence>
<dbReference type="RefSeq" id="WP_079689715.1">
    <property type="nucleotide sequence ID" value="NZ_FUZU01000004.1"/>
</dbReference>
<evidence type="ECO:0000313" key="12">
    <source>
        <dbReference type="Proteomes" id="UP000190961"/>
    </source>
</evidence>
<keyword evidence="6 9" id="KW-0822">Tryptophan biosynthesis</keyword>
<dbReference type="PANTHER" id="PTHR42894:SF1">
    <property type="entry name" value="N-(5'-PHOSPHORIBOSYL)ANTHRANILATE ISOMERASE"/>
    <property type="match status" value="1"/>
</dbReference>
<dbReference type="InterPro" id="IPR011060">
    <property type="entry name" value="RibuloseP-bd_barrel"/>
</dbReference>
<dbReference type="Gene3D" id="3.20.20.70">
    <property type="entry name" value="Aldolase class I"/>
    <property type="match status" value="1"/>
</dbReference>
<dbReference type="UniPathway" id="UPA00035">
    <property type="reaction ID" value="UER00042"/>
</dbReference>
<dbReference type="STRING" id="688867.SAMN05660236_5226"/>
<dbReference type="SUPFAM" id="SSF51366">
    <property type="entry name" value="Ribulose-phoshate binding barrel"/>
    <property type="match status" value="1"/>
</dbReference>
<evidence type="ECO:0000256" key="9">
    <source>
        <dbReference type="HAMAP-Rule" id="MF_00135"/>
    </source>
</evidence>
<sequence>MNVKLKVCGMRDGMNVLEVSLLRPDYMGFIFYDKSPRYVGENFSLPEFFPSSIKRVGVFVNETVENMTRIAKQLQLDYVQLHGHESVEVCQEMKSKGIGVIKVFSVDEEFDFNGTKPYQPVSDYFLFDTKGKYYGGNAQLFDWSLLKKYDQQVPFFLSGGITPDNIGTVTALNGMNIHALDVNSGVEAAPAMKSIDKLNSLISQITHLHTKSNV</sequence>
<comment type="similarity">
    <text evidence="9">Belongs to the TrpF family.</text>
</comment>
<comment type="catalytic activity">
    <reaction evidence="1 9">
        <text>N-(5-phospho-beta-D-ribosyl)anthranilate = 1-(2-carboxyphenylamino)-1-deoxy-D-ribulose 5-phosphate</text>
        <dbReference type="Rhea" id="RHEA:21540"/>
        <dbReference type="ChEBI" id="CHEBI:18277"/>
        <dbReference type="ChEBI" id="CHEBI:58613"/>
        <dbReference type="EC" id="5.3.1.24"/>
    </reaction>
</comment>
<accession>A0A1T5MEN2</accession>
<dbReference type="GO" id="GO:0000162">
    <property type="term" value="P:L-tryptophan biosynthetic process"/>
    <property type="evidence" value="ECO:0007669"/>
    <property type="project" value="UniProtKB-UniRule"/>
</dbReference>
<comment type="pathway">
    <text evidence="2 9">Amino-acid biosynthesis; L-tryptophan biosynthesis; L-tryptophan from chorismate: step 3/5.</text>
</comment>
<keyword evidence="7 9" id="KW-0057">Aromatic amino acid biosynthesis</keyword>
<feature type="domain" description="N-(5'phosphoribosyl) anthranilate isomerase (PRAI)" evidence="10">
    <location>
        <begin position="6"/>
        <end position="202"/>
    </location>
</feature>
<reference evidence="11 12" key="1">
    <citation type="submission" date="2017-02" db="EMBL/GenBank/DDBJ databases">
        <authorList>
            <person name="Peterson S.W."/>
        </authorList>
    </citation>
    <scope>NUCLEOTIDE SEQUENCE [LARGE SCALE GENOMIC DNA]</scope>
    <source>
        <strain evidence="11 12">DSM 25262</strain>
    </source>
</reference>
<dbReference type="OrthoDB" id="9786954at2"/>
<dbReference type="CDD" id="cd00405">
    <property type="entry name" value="PRAI"/>
    <property type="match status" value="1"/>
</dbReference>
<evidence type="ECO:0000313" key="11">
    <source>
        <dbReference type="EMBL" id="SKC86701.1"/>
    </source>
</evidence>
<evidence type="ECO:0000256" key="7">
    <source>
        <dbReference type="ARBA" id="ARBA00023141"/>
    </source>
</evidence>
<evidence type="ECO:0000256" key="4">
    <source>
        <dbReference type="ARBA" id="ARBA00022272"/>
    </source>
</evidence>
<evidence type="ECO:0000256" key="8">
    <source>
        <dbReference type="ARBA" id="ARBA00023235"/>
    </source>
</evidence>
<organism evidence="11 12">
    <name type="scientific">Ohtaekwangia koreensis</name>
    <dbReference type="NCBI Taxonomy" id="688867"/>
    <lineage>
        <taxon>Bacteria</taxon>
        <taxon>Pseudomonadati</taxon>
        <taxon>Bacteroidota</taxon>
        <taxon>Cytophagia</taxon>
        <taxon>Cytophagales</taxon>
        <taxon>Fulvivirgaceae</taxon>
        <taxon>Ohtaekwangia</taxon>
    </lineage>
</organism>
<keyword evidence="5 9" id="KW-0028">Amino-acid biosynthesis</keyword>
<proteinExistence type="inferred from homology"/>
<dbReference type="InterPro" id="IPR044643">
    <property type="entry name" value="TrpF_fam"/>
</dbReference>
<name>A0A1T5MEN2_9BACT</name>
<keyword evidence="8 9" id="KW-0413">Isomerase</keyword>
<evidence type="ECO:0000256" key="2">
    <source>
        <dbReference type="ARBA" id="ARBA00004664"/>
    </source>
</evidence>
<dbReference type="InterPro" id="IPR001240">
    <property type="entry name" value="PRAI_dom"/>
</dbReference>